<dbReference type="FunCoup" id="A0A1B4XCA9">
    <property type="interactions" value="526"/>
</dbReference>
<evidence type="ECO:0000256" key="8">
    <source>
        <dbReference type="PIRSR" id="PIRSR006487-1"/>
    </source>
</evidence>
<dbReference type="SUPFAM" id="SSF101790">
    <property type="entry name" value="Aminomethyltransferase beta-barrel domain"/>
    <property type="match status" value="1"/>
</dbReference>
<dbReference type="Proteomes" id="UP000243180">
    <property type="component" value="Chromosome"/>
</dbReference>
<dbReference type="FunFam" id="3.30.70.1400:FF:000001">
    <property type="entry name" value="Aminomethyltransferase"/>
    <property type="match status" value="1"/>
</dbReference>
<dbReference type="NCBIfam" id="NF001567">
    <property type="entry name" value="PRK00389.1"/>
    <property type="match status" value="1"/>
</dbReference>
<comment type="function">
    <text evidence="7">The glycine cleavage system catalyzes the degradation of glycine.</text>
</comment>
<evidence type="ECO:0000256" key="3">
    <source>
        <dbReference type="ARBA" id="ARBA00022576"/>
    </source>
</evidence>
<dbReference type="InterPro" id="IPR027266">
    <property type="entry name" value="TrmE/GcvT-like"/>
</dbReference>
<dbReference type="Gene3D" id="3.30.1360.120">
    <property type="entry name" value="Probable tRNA modification gtpase trme, domain 1"/>
    <property type="match status" value="1"/>
</dbReference>
<evidence type="ECO:0000256" key="5">
    <source>
        <dbReference type="ARBA" id="ARBA00031395"/>
    </source>
</evidence>
<dbReference type="SUPFAM" id="SSF103025">
    <property type="entry name" value="Folate-binding domain"/>
    <property type="match status" value="1"/>
</dbReference>
<dbReference type="PIRSF" id="PIRSF006487">
    <property type="entry name" value="GcvT"/>
    <property type="match status" value="1"/>
</dbReference>
<dbReference type="GO" id="GO:0008168">
    <property type="term" value="F:methyltransferase activity"/>
    <property type="evidence" value="ECO:0007669"/>
    <property type="project" value="UniProtKB-KW"/>
</dbReference>
<dbReference type="GO" id="GO:0019464">
    <property type="term" value="P:glycine decarboxylation via glycine cleavage system"/>
    <property type="evidence" value="ECO:0007669"/>
    <property type="project" value="UniProtKB-UniRule"/>
</dbReference>
<gene>
    <name evidence="7" type="primary">gcvT</name>
    <name evidence="11" type="ORF">SCL_0140</name>
</gene>
<dbReference type="InterPro" id="IPR022903">
    <property type="entry name" value="GcvT_bac"/>
</dbReference>
<evidence type="ECO:0000259" key="9">
    <source>
        <dbReference type="Pfam" id="PF01571"/>
    </source>
</evidence>
<dbReference type="InterPro" id="IPR028896">
    <property type="entry name" value="GcvT/YgfZ/DmdA"/>
</dbReference>
<dbReference type="GO" id="GO:0004047">
    <property type="term" value="F:aminomethyltransferase activity"/>
    <property type="evidence" value="ECO:0007669"/>
    <property type="project" value="UniProtKB-UniRule"/>
</dbReference>
<evidence type="ECO:0000259" key="10">
    <source>
        <dbReference type="Pfam" id="PF08669"/>
    </source>
</evidence>
<protein>
    <recommendedName>
        <fullName evidence="2 7">Aminomethyltransferase</fullName>
        <ecNumber evidence="2 7">2.1.2.10</ecNumber>
    </recommendedName>
    <alternativeName>
        <fullName evidence="5 7">Glycine cleavage system T protein</fullName>
    </alternativeName>
</protein>
<dbReference type="Pfam" id="PF08669">
    <property type="entry name" value="GCV_T_C"/>
    <property type="match status" value="1"/>
</dbReference>
<proteinExistence type="inferred from homology"/>
<organism evidence="11 12">
    <name type="scientific">Sulfuricaulis limicola</name>
    <dbReference type="NCBI Taxonomy" id="1620215"/>
    <lineage>
        <taxon>Bacteria</taxon>
        <taxon>Pseudomonadati</taxon>
        <taxon>Pseudomonadota</taxon>
        <taxon>Gammaproteobacteria</taxon>
        <taxon>Acidiferrobacterales</taxon>
        <taxon>Acidiferrobacteraceae</taxon>
        <taxon>Sulfuricaulis</taxon>
    </lineage>
</organism>
<dbReference type="InterPro" id="IPR029043">
    <property type="entry name" value="GcvT/YgfZ_C"/>
</dbReference>
<evidence type="ECO:0000256" key="6">
    <source>
        <dbReference type="ARBA" id="ARBA00047665"/>
    </source>
</evidence>
<dbReference type="HAMAP" id="MF_00259">
    <property type="entry name" value="GcvT"/>
    <property type="match status" value="1"/>
</dbReference>
<keyword evidence="3 7" id="KW-0032">Aminotransferase</keyword>
<name>A0A1B4XCA9_9GAMM</name>
<dbReference type="EMBL" id="AP014879">
    <property type="protein sequence ID" value="BAV32464.1"/>
    <property type="molecule type" value="Genomic_DNA"/>
</dbReference>
<dbReference type="Gene3D" id="4.10.1250.10">
    <property type="entry name" value="Aminomethyltransferase fragment"/>
    <property type="match status" value="1"/>
</dbReference>
<dbReference type="KEGG" id="slim:SCL_0140"/>
<dbReference type="PANTHER" id="PTHR43757">
    <property type="entry name" value="AMINOMETHYLTRANSFERASE"/>
    <property type="match status" value="1"/>
</dbReference>
<dbReference type="PANTHER" id="PTHR43757:SF2">
    <property type="entry name" value="AMINOMETHYLTRANSFERASE, MITOCHONDRIAL"/>
    <property type="match status" value="1"/>
</dbReference>
<keyword evidence="4 7" id="KW-0808">Transferase</keyword>
<reference evidence="11 12" key="1">
    <citation type="submission" date="2015-05" db="EMBL/GenBank/DDBJ databases">
        <title>Complete genome sequence of a sulfur-oxidizing gammaproteobacterium strain HA5.</title>
        <authorList>
            <person name="Miura A."/>
            <person name="Kojima H."/>
            <person name="Fukui M."/>
        </authorList>
    </citation>
    <scope>NUCLEOTIDE SEQUENCE [LARGE SCALE GENOMIC DNA]</scope>
    <source>
        <strain evidence="11 12">HA5</strain>
    </source>
</reference>
<comment type="catalytic activity">
    <reaction evidence="6 7">
        <text>N(6)-[(R)-S(8)-aminomethyldihydrolipoyl]-L-lysyl-[protein] + (6S)-5,6,7,8-tetrahydrofolate = N(6)-[(R)-dihydrolipoyl]-L-lysyl-[protein] + (6R)-5,10-methylene-5,6,7,8-tetrahydrofolate + NH4(+)</text>
        <dbReference type="Rhea" id="RHEA:16945"/>
        <dbReference type="Rhea" id="RHEA-COMP:10475"/>
        <dbReference type="Rhea" id="RHEA-COMP:10492"/>
        <dbReference type="ChEBI" id="CHEBI:15636"/>
        <dbReference type="ChEBI" id="CHEBI:28938"/>
        <dbReference type="ChEBI" id="CHEBI:57453"/>
        <dbReference type="ChEBI" id="CHEBI:83100"/>
        <dbReference type="ChEBI" id="CHEBI:83143"/>
        <dbReference type="EC" id="2.1.2.10"/>
    </reaction>
</comment>
<evidence type="ECO:0000313" key="12">
    <source>
        <dbReference type="Proteomes" id="UP000243180"/>
    </source>
</evidence>
<accession>A0A1B4XCA9</accession>
<dbReference type="Pfam" id="PF01571">
    <property type="entry name" value="GCV_T"/>
    <property type="match status" value="1"/>
</dbReference>
<feature type="binding site" evidence="8">
    <location>
        <position position="197"/>
    </location>
    <ligand>
        <name>substrate</name>
    </ligand>
</feature>
<evidence type="ECO:0000256" key="1">
    <source>
        <dbReference type="ARBA" id="ARBA00008609"/>
    </source>
</evidence>
<feature type="domain" description="Aminomethyltransferase C-terminal" evidence="10">
    <location>
        <begin position="281"/>
        <end position="357"/>
    </location>
</feature>
<dbReference type="NCBIfam" id="TIGR00528">
    <property type="entry name" value="gcvT"/>
    <property type="match status" value="1"/>
</dbReference>
<dbReference type="RefSeq" id="WP_096359142.1">
    <property type="nucleotide sequence ID" value="NZ_AP014879.1"/>
</dbReference>
<keyword evidence="12" id="KW-1185">Reference proteome</keyword>
<dbReference type="Gene3D" id="3.30.70.1400">
    <property type="entry name" value="Aminomethyltransferase beta-barrel domains"/>
    <property type="match status" value="1"/>
</dbReference>
<dbReference type="GO" id="GO:0008483">
    <property type="term" value="F:transaminase activity"/>
    <property type="evidence" value="ECO:0007669"/>
    <property type="project" value="UniProtKB-KW"/>
</dbReference>
<dbReference type="InterPro" id="IPR006222">
    <property type="entry name" value="GCVT_N"/>
</dbReference>
<evidence type="ECO:0000256" key="4">
    <source>
        <dbReference type="ARBA" id="ARBA00022679"/>
    </source>
</evidence>
<sequence>MGFKTPLYDAHVKMGAKIVDFGGWDMPLHYGSQIEEHHKVRRDCGMFDVSHMNVVDVKGGGVRDFFRLLLANNVDKLKTKGKALYSCMLTAKGGVIDDLIVYYMDDQWFRVVMNAATRDKDMAWVNAAAKEFGGLTLTQRGDVAMIAVQGPNAKEKVYQALGEALRAPAGALKPFHAVTVGELFIATTGYTGEDGFEIILPAKAAPFTWQMLNEAGVPPIGLGARDTLRLEAGMNLYGSDMDETTTPLESGLAWTVALEPADRKFIGREVLDRQKAQGVPRQLVGLVLEGKGVLRNHQKVTCDGAGEGEITSGSFSPTLEQSIAFARVPASVKIGDRCTVDLRGKPATARVVKYPFVRNGKSCI</sequence>
<dbReference type="FunFam" id="4.10.1250.10:FF:000001">
    <property type="entry name" value="Aminomethyltransferase"/>
    <property type="match status" value="1"/>
</dbReference>
<dbReference type="Gene3D" id="2.40.30.110">
    <property type="entry name" value="Aminomethyltransferase beta-barrel domains"/>
    <property type="match status" value="1"/>
</dbReference>
<evidence type="ECO:0000256" key="7">
    <source>
        <dbReference type="HAMAP-Rule" id="MF_00259"/>
    </source>
</evidence>
<dbReference type="GO" id="GO:0005960">
    <property type="term" value="C:glycine cleavage complex"/>
    <property type="evidence" value="ECO:0007669"/>
    <property type="project" value="InterPro"/>
</dbReference>
<dbReference type="GO" id="GO:0005829">
    <property type="term" value="C:cytosol"/>
    <property type="evidence" value="ECO:0007669"/>
    <property type="project" value="TreeGrafter"/>
</dbReference>
<comment type="similarity">
    <text evidence="1 7">Belongs to the GcvT family.</text>
</comment>
<evidence type="ECO:0000256" key="2">
    <source>
        <dbReference type="ARBA" id="ARBA00012616"/>
    </source>
</evidence>
<dbReference type="EC" id="2.1.2.10" evidence="2 7"/>
<dbReference type="OrthoDB" id="9774591at2"/>
<dbReference type="InParanoid" id="A0A1B4XCA9"/>
<dbReference type="InterPro" id="IPR006223">
    <property type="entry name" value="GcvT"/>
</dbReference>
<dbReference type="AlphaFoldDB" id="A0A1B4XCA9"/>
<feature type="domain" description="GCVT N-terminal" evidence="9">
    <location>
        <begin position="7"/>
        <end position="258"/>
    </location>
</feature>
<comment type="subunit">
    <text evidence="7">The glycine cleavage system is composed of four proteins: P, T, L and H.</text>
</comment>
<dbReference type="InterPro" id="IPR013977">
    <property type="entry name" value="GcvT_C"/>
</dbReference>
<evidence type="ECO:0000313" key="11">
    <source>
        <dbReference type="EMBL" id="BAV32464.1"/>
    </source>
</evidence>
<keyword evidence="11" id="KW-0489">Methyltransferase</keyword>
<dbReference type="GO" id="GO:0032259">
    <property type="term" value="P:methylation"/>
    <property type="evidence" value="ECO:0007669"/>
    <property type="project" value="UniProtKB-KW"/>
</dbReference>